<evidence type="ECO:0000256" key="1">
    <source>
        <dbReference type="SAM" id="MobiDB-lite"/>
    </source>
</evidence>
<organism evidence="3 4">
    <name type="scientific">Liparis tanakae</name>
    <name type="common">Tanaka's snailfish</name>
    <dbReference type="NCBI Taxonomy" id="230148"/>
    <lineage>
        <taxon>Eukaryota</taxon>
        <taxon>Metazoa</taxon>
        <taxon>Chordata</taxon>
        <taxon>Craniata</taxon>
        <taxon>Vertebrata</taxon>
        <taxon>Euteleostomi</taxon>
        <taxon>Actinopterygii</taxon>
        <taxon>Neopterygii</taxon>
        <taxon>Teleostei</taxon>
        <taxon>Neoteleostei</taxon>
        <taxon>Acanthomorphata</taxon>
        <taxon>Eupercaria</taxon>
        <taxon>Perciformes</taxon>
        <taxon>Cottioidei</taxon>
        <taxon>Cottales</taxon>
        <taxon>Liparidae</taxon>
        <taxon>Liparis</taxon>
    </lineage>
</organism>
<feature type="region of interest" description="Disordered" evidence="1">
    <location>
        <begin position="102"/>
        <end position="147"/>
    </location>
</feature>
<feature type="compositionally biased region" description="Basic and acidic residues" evidence="1">
    <location>
        <begin position="7"/>
        <end position="17"/>
    </location>
</feature>
<protein>
    <submittedName>
        <fullName evidence="3">Uncharacterized protein</fullName>
    </submittedName>
</protein>
<keyword evidence="2" id="KW-0472">Membrane</keyword>
<keyword evidence="2" id="KW-1133">Transmembrane helix</keyword>
<evidence type="ECO:0000313" key="3">
    <source>
        <dbReference type="EMBL" id="TNN40501.1"/>
    </source>
</evidence>
<evidence type="ECO:0000256" key="2">
    <source>
        <dbReference type="SAM" id="Phobius"/>
    </source>
</evidence>
<name>A0A4Z2FHU5_9TELE</name>
<feature type="transmembrane region" description="Helical" evidence="2">
    <location>
        <begin position="230"/>
        <end position="258"/>
    </location>
</feature>
<feature type="compositionally biased region" description="Acidic residues" evidence="1">
    <location>
        <begin position="102"/>
        <end position="129"/>
    </location>
</feature>
<sequence length="259" mass="29123">MAYGNNNREHKESRESSKVAQGYTARSFNIGISVYSVARVRIATFGVLGQSARPGISSRSDRNRERRSLRRLRSRKLCALRLSVSSQSEDWGLEEWQKEWSFEGEEQDGEEEEEEEEGGDDDGEEEEAGEQAPRSGDADRTPADFRPGVALPVGQVVVRVLVRLGLVPDPLPGRLHRRRQRVRGGGGVVVLLLVDGDVEALHAEVQGVRPHRDGHRFASVAQSTRFTLQLLLVLLLLLLVLHRHHVDLFFVFIFVIFII</sequence>
<keyword evidence="2" id="KW-0812">Transmembrane</keyword>
<accession>A0A4Z2FHU5</accession>
<dbReference type="AlphaFoldDB" id="A0A4Z2FHU5"/>
<dbReference type="EMBL" id="SRLO01001184">
    <property type="protein sequence ID" value="TNN40501.1"/>
    <property type="molecule type" value="Genomic_DNA"/>
</dbReference>
<keyword evidence="4" id="KW-1185">Reference proteome</keyword>
<reference evidence="3 4" key="1">
    <citation type="submission" date="2019-03" db="EMBL/GenBank/DDBJ databases">
        <title>First draft genome of Liparis tanakae, snailfish: a comprehensive survey of snailfish specific genes.</title>
        <authorList>
            <person name="Kim W."/>
            <person name="Song I."/>
            <person name="Jeong J.-H."/>
            <person name="Kim D."/>
            <person name="Kim S."/>
            <person name="Ryu S."/>
            <person name="Song J.Y."/>
            <person name="Lee S.K."/>
        </authorList>
    </citation>
    <scope>NUCLEOTIDE SEQUENCE [LARGE SCALE GENOMIC DNA]</scope>
    <source>
        <tissue evidence="3">Muscle</tissue>
    </source>
</reference>
<gene>
    <name evidence="3" type="ORF">EYF80_049338</name>
</gene>
<proteinExistence type="predicted"/>
<feature type="region of interest" description="Disordered" evidence="1">
    <location>
        <begin position="1"/>
        <end position="20"/>
    </location>
</feature>
<comment type="caution">
    <text evidence="3">The sequence shown here is derived from an EMBL/GenBank/DDBJ whole genome shotgun (WGS) entry which is preliminary data.</text>
</comment>
<evidence type="ECO:0000313" key="4">
    <source>
        <dbReference type="Proteomes" id="UP000314294"/>
    </source>
</evidence>
<dbReference type="Proteomes" id="UP000314294">
    <property type="component" value="Unassembled WGS sequence"/>
</dbReference>